<dbReference type="EMBL" id="JADIMF010000073">
    <property type="protein sequence ID" value="MBO8469049.1"/>
    <property type="molecule type" value="Genomic_DNA"/>
</dbReference>
<dbReference type="GO" id="GO:0003700">
    <property type="term" value="F:DNA-binding transcription factor activity"/>
    <property type="evidence" value="ECO:0007669"/>
    <property type="project" value="InterPro"/>
</dbReference>
<comment type="caution">
    <text evidence="1">The sequence shown here is derived from an EMBL/GenBank/DDBJ whole genome shotgun (WGS) entry which is preliminary data.</text>
</comment>
<accession>A0A9D9IAJ5</accession>
<dbReference type="Gene3D" id="1.10.1270.10">
    <property type="entry name" value="TrpR-like"/>
    <property type="match status" value="1"/>
</dbReference>
<dbReference type="InterPro" id="IPR010921">
    <property type="entry name" value="Trp_repressor/repl_initiator"/>
</dbReference>
<dbReference type="AlphaFoldDB" id="A0A9D9IAJ5"/>
<reference evidence="1" key="1">
    <citation type="submission" date="2020-10" db="EMBL/GenBank/DDBJ databases">
        <authorList>
            <person name="Gilroy R."/>
        </authorList>
    </citation>
    <scope>NUCLEOTIDE SEQUENCE</scope>
    <source>
        <strain evidence="1">14700</strain>
    </source>
</reference>
<dbReference type="Proteomes" id="UP000810292">
    <property type="component" value="Unassembled WGS sequence"/>
</dbReference>
<dbReference type="InterPro" id="IPR000831">
    <property type="entry name" value="Trp_repress"/>
</dbReference>
<name>A0A9D9IAJ5_9SPIO</name>
<dbReference type="SUPFAM" id="SSF48295">
    <property type="entry name" value="TrpR-like"/>
    <property type="match status" value="1"/>
</dbReference>
<dbReference type="InterPro" id="IPR038116">
    <property type="entry name" value="TrpR-like_sf"/>
</dbReference>
<evidence type="ECO:0000313" key="1">
    <source>
        <dbReference type="EMBL" id="MBO8469049.1"/>
    </source>
</evidence>
<organism evidence="1 2">
    <name type="scientific">Candidatus Ornithospirochaeta stercoravium</name>
    <dbReference type="NCBI Taxonomy" id="2840897"/>
    <lineage>
        <taxon>Bacteria</taxon>
        <taxon>Pseudomonadati</taxon>
        <taxon>Spirochaetota</taxon>
        <taxon>Spirochaetia</taxon>
        <taxon>Spirochaetales</taxon>
        <taxon>Spirochaetaceae</taxon>
        <taxon>Spirochaetaceae incertae sedis</taxon>
        <taxon>Candidatus Ornithospirochaeta</taxon>
    </lineage>
</organism>
<dbReference type="GO" id="GO:0043565">
    <property type="term" value="F:sequence-specific DNA binding"/>
    <property type="evidence" value="ECO:0007669"/>
    <property type="project" value="InterPro"/>
</dbReference>
<evidence type="ECO:0000313" key="2">
    <source>
        <dbReference type="Proteomes" id="UP000810292"/>
    </source>
</evidence>
<gene>
    <name evidence="1" type="ORF">IAA72_04600</name>
</gene>
<dbReference type="Pfam" id="PF01371">
    <property type="entry name" value="Trp_repressor"/>
    <property type="match status" value="1"/>
</dbReference>
<protein>
    <submittedName>
        <fullName evidence="1">Transcriptional regulator</fullName>
    </submittedName>
</protein>
<proteinExistence type="predicted"/>
<sequence length="112" mass="12955">MAIDKKSKAEAIDKVKEAELAFEDIINVFTSVENAEDMKALFDDMFTTAEINDMVTRWLLMKDIYTGKPQRAIAKDRNLSLCKITRGSKMLKKENGFMHRLLSSRYDDHIHI</sequence>
<reference evidence="1" key="2">
    <citation type="journal article" date="2021" name="PeerJ">
        <title>Extensive microbial diversity within the chicken gut microbiome revealed by metagenomics and culture.</title>
        <authorList>
            <person name="Gilroy R."/>
            <person name="Ravi A."/>
            <person name="Getino M."/>
            <person name="Pursley I."/>
            <person name="Horton D.L."/>
            <person name="Alikhan N.F."/>
            <person name="Baker D."/>
            <person name="Gharbi K."/>
            <person name="Hall N."/>
            <person name="Watson M."/>
            <person name="Adriaenssens E.M."/>
            <person name="Foster-Nyarko E."/>
            <person name="Jarju S."/>
            <person name="Secka A."/>
            <person name="Antonio M."/>
            <person name="Oren A."/>
            <person name="Chaudhuri R.R."/>
            <person name="La Ragione R."/>
            <person name="Hildebrand F."/>
            <person name="Pallen M.J."/>
        </authorList>
    </citation>
    <scope>NUCLEOTIDE SEQUENCE</scope>
    <source>
        <strain evidence="1">14700</strain>
    </source>
</reference>